<evidence type="ECO:0000259" key="11">
    <source>
        <dbReference type="Pfam" id="PF07730"/>
    </source>
</evidence>
<dbReference type="GO" id="GO:0046983">
    <property type="term" value="F:protein dimerization activity"/>
    <property type="evidence" value="ECO:0007669"/>
    <property type="project" value="InterPro"/>
</dbReference>
<dbReference type="Pfam" id="PF07730">
    <property type="entry name" value="HisKA_3"/>
    <property type="match status" value="1"/>
</dbReference>
<evidence type="ECO:0000313" key="13">
    <source>
        <dbReference type="Proteomes" id="UP001142462"/>
    </source>
</evidence>
<evidence type="ECO:0000256" key="8">
    <source>
        <dbReference type="ARBA" id="ARBA00023012"/>
    </source>
</evidence>
<evidence type="ECO:0000256" key="1">
    <source>
        <dbReference type="ARBA" id="ARBA00000085"/>
    </source>
</evidence>
<evidence type="ECO:0000256" key="5">
    <source>
        <dbReference type="ARBA" id="ARBA00022741"/>
    </source>
</evidence>
<dbReference type="GO" id="GO:0016020">
    <property type="term" value="C:membrane"/>
    <property type="evidence" value="ECO:0007669"/>
    <property type="project" value="InterPro"/>
</dbReference>
<feature type="domain" description="Signal transduction histidine kinase subgroup 3 dimerisation and phosphoacceptor" evidence="11">
    <location>
        <begin position="219"/>
        <end position="285"/>
    </location>
</feature>
<feature type="transmembrane region" description="Helical" evidence="9">
    <location>
        <begin position="131"/>
        <end position="153"/>
    </location>
</feature>
<keyword evidence="13" id="KW-1185">Reference proteome</keyword>
<sequence length="421" mass="44419">MSSAEGTRTGGLDLALPRPPGVIRRWVDRHPRIVDVLIVFTCQIAPALLTLVLAAAVPEDFPLDGWSAAGAASSIAVGSVALVVRRERPLIAAIVCGSLAVLPLPFSMGGHLAVFVALYALGVHSTPRRTWIGYGIVAAVTVIVSGVATWLTLSGAVLPEDPDISPAATAVPNAIVYLVPTLLGLSVGNRRRYIDAIIARAADLARERDQRAQLAVADERARIAREMHDIVSHSLTVMVTLSEGAAAQAETGGPRAAEAMRLVAETGRSSLAEMRRLLGVLRAPDQAAQLAPQPGDADLEVLAERFRETGLPVRLTRIGTPIADRALQLAVFRIVQEGLTNALRHAPGARYAAVTIRREDGIVTVEVRNDAPARQSTAPPGRGTGIIGVRERAALYAGHVDAGPTADGGWLLRAQLKEEQG</sequence>
<dbReference type="Gene3D" id="1.20.5.1930">
    <property type="match status" value="1"/>
</dbReference>
<keyword evidence="5" id="KW-0547">Nucleotide-binding</keyword>
<dbReference type="EC" id="2.7.13.3" evidence="2"/>
<comment type="catalytic activity">
    <reaction evidence="1">
        <text>ATP + protein L-histidine = ADP + protein N-phospho-L-histidine.</text>
        <dbReference type="EC" id="2.7.13.3"/>
    </reaction>
</comment>
<evidence type="ECO:0000313" key="12">
    <source>
        <dbReference type="EMBL" id="GLJ60873.1"/>
    </source>
</evidence>
<gene>
    <name evidence="12" type="ORF">GCM10017576_10020</name>
</gene>
<evidence type="ECO:0000259" key="10">
    <source>
        <dbReference type="Pfam" id="PF02518"/>
    </source>
</evidence>
<protein>
    <recommendedName>
        <fullName evidence="2">histidine kinase</fullName>
        <ecNumber evidence="2">2.7.13.3</ecNumber>
    </recommendedName>
</protein>
<feature type="transmembrane region" description="Helical" evidence="9">
    <location>
        <begin position="33"/>
        <end position="57"/>
    </location>
</feature>
<keyword evidence="6" id="KW-0418">Kinase</keyword>
<keyword evidence="9" id="KW-0472">Membrane</keyword>
<reference evidence="12" key="1">
    <citation type="journal article" date="2014" name="Int. J. Syst. Evol. Microbiol.">
        <title>Complete genome sequence of Corynebacterium casei LMG S-19264T (=DSM 44701T), isolated from a smear-ripened cheese.</title>
        <authorList>
            <consortium name="US DOE Joint Genome Institute (JGI-PGF)"/>
            <person name="Walter F."/>
            <person name="Albersmeier A."/>
            <person name="Kalinowski J."/>
            <person name="Ruckert C."/>
        </authorList>
    </citation>
    <scope>NUCLEOTIDE SEQUENCE</scope>
    <source>
        <strain evidence="12">VKM Ac-1020</strain>
    </source>
</reference>
<evidence type="ECO:0000256" key="9">
    <source>
        <dbReference type="SAM" id="Phobius"/>
    </source>
</evidence>
<keyword evidence="7" id="KW-0067">ATP-binding</keyword>
<accession>A0A9W6H263</accession>
<dbReference type="EMBL" id="BSEJ01000003">
    <property type="protein sequence ID" value="GLJ60873.1"/>
    <property type="molecule type" value="Genomic_DNA"/>
</dbReference>
<dbReference type="InterPro" id="IPR036890">
    <property type="entry name" value="HATPase_C_sf"/>
</dbReference>
<organism evidence="12 13">
    <name type="scientific">Microbacterium barkeri</name>
    <dbReference type="NCBI Taxonomy" id="33917"/>
    <lineage>
        <taxon>Bacteria</taxon>
        <taxon>Bacillati</taxon>
        <taxon>Actinomycetota</taxon>
        <taxon>Actinomycetes</taxon>
        <taxon>Micrococcales</taxon>
        <taxon>Microbacteriaceae</taxon>
        <taxon>Microbacterium</taxon>
    </lineage>
</organism>
<dbReference type="PANTHER" id="PTHR24421">
    <property type="entry name" value="NITRATE/NITRITE SENSOR PROTEIN NARX-RELATED"/>
    <property type="match status" value="1"/>
</dbReference>
<reference evidence="12" key="2">
    <citation type="submission" date="2023-01" db="EMBL/GenBank/DDBJ databases">
        <authorList>
            <person name="Sun Q."/>
            <person name="Evtushenko L."/>
        </authorList>
    </citation>
    <scope>NUCLEOTIDE SEQUENCE</scope>
    <source>
        <strain evidence="12">VKM Ac-1020</strain>
    </source>
</reference>
<dbReference type="Pfam" id="PF02518">
    <property type="entry name" value="HATPase_c"/>
    <property type="match status" value="1"/>
</dbReference>
<comment type="caution">
    <text evidence="12">The sequence shown here is derived from an EMBL/GenBank/DDBJ whole genome shotgun (WGS) entry which is preliminary data.</text>
</comment>
<evidence type="ECO:0000256" key="4">
    <source>
        <dbReference type="ARBA" id="ARBA00022679"/>
    </source>
</evidence>
<feature type="transmembrane region" description="Helical" evidence="9">
    <location>
        <begin position="91"/>
        <end position="119"/>
    </location>
</feature>
<dbReference type="CDD" id="cd16917">
    <property type="entry name" value="HATPase_UhpB-NarQ-NarX-like"/>
    <property type="match status" value="1"/>
</dbReference>
<keyword evidence="9" id="KW-0812">Transmembrane</keyword>
<dbReference type="Proteomes" id="UP001142462">
    <property type="component" value="Unassembled WGS sequence"/>
</dbReference>
<dbReference type="Gene3D" id="3.30.565.10">
    <property type="entry name" value="Histidine kinase-like ATPase, C-terminal domain"/>
    <property type="match status" value="1"/>
</dbReference>
<dbReference type="PANTHER" id="PTHR24421:SF10">
    <property type="entry name" value="NITRATE_NITRITE SENSOR PROTEIN NARQ"/>
    <property type="match status" value="1"/>
</dbReference>
<keyword evidence="3" id="KW-0597">Phosphoprotein</keyword>
<dbReference type="SUPFAM" id="SSF55874">
    <property type="entry name" value="ATPase domain of HSP90 chaperone/DNA topoisomerase II/histidine kinase"/>
    <property type="match status" value="1"/>
</dbReference>
<evidence type="ECO:0000256" key="6">
    <source>
        <dbReference type="ARBA" id="ARBA00022777"/>
    </source>
</evidence>
<keyword evidence="4" id="KW-0808">Transferase</keyword>
<dbReference type="RefSeq" id="WP_271172585.1">
    <property type="nucleotide sequence ID" value="NZ_BSEJ01000003.1"/>
</dbReference>
<evidence type="ECO:0000256" key="7">
    <source>
        <dbReference type="ARBA" id="ARBA00022840"/>
    </source>
</evidence>
<keyword evidence="9" id="KW-1133">Transmembrane helix</keyword>
<dbReference type="AlphaFoldDB" id="A0A9W6H263"/>
<name>A0A9W6H263_9MICO</name>
<dbReference type="InterPro" id="IPR003594">
    <property type="entry name" value="HATPase_dom"/>
</dbReference>
<feature type="domain" description="Histidine kinase/HSP90-like ATPase" evidence="10">
    <location>
        <begin position="329"/>
        <end position="418"/>
    </location>
</feature>
<evidence type="ECO:0000256" key="3">
    <source>
        <dbReference type="ARBA" id="ARBA00022553"/>
    </source>
</evidence>
<keyword evidence="8" id="KW-0902">Two-component regulatory system</keyword>
<evidence type="ECO:0000256" key="2">
    <source>
        <dbReference type="ARBA" id="ARBA00012438"/>
    </source>
</evidence>
<proteinExistence type="predicted"/>
<dbReference type="InterPro" id="IPR011712">
    <property type="entry name" value="Sig_transdc_His_kin_sub3_dim/P"/>
</dbReference>
<dbReference type="GO" id="GO:0005524">
    <property type="term" value="F:ATP binding"/>
    <property type="evidence" value="ECO:0007669"/>
    <property type="project" value="UniProtKB-KW"/>
</dbReference>
<dbReference type="GO" id="GO:0000155">
    <property type="term" value="F:phosphorelay sensor kinase activity"/>
    <property type="evidence" value="ECO:0007669"/>
    <property type="project" value="InterPro"/>
</dbReference>
<dbReference type="InterPro" id="IPR050482">
    <property type="entry name" value="Sensor_HK_TwoCompSys"/>
</dbReference>